<reference evidence="1" key="1">
    <citation type="submission" date="2019-11" db="UniProtKB">
        <authorList>
            <consortium name="WormBaseParasite"/>
        </authorList>
    </citation>
    <scope>IDENTIFICATION</scope>
</reference>
<evidence type="ECO:0000313" key="1">
    <source>
        <dbReference type="WBParaSite" id="MCU_014535-RA"/>
    </source>
</evidence>
<proteinExistence type="predicted"/>
<name>A0A5K3G574_MESCO</name>
<accession>A0A5K3G574</accession>
<dbReference type="AlphaFoldDB" id="A0A5K3G574"/>
<protein>
    <submittedName>
        <fullName evidence="1">C2 domain-containing protein</fullName>
    </submittedName>
</protein>
<dbReference type="WBParaSite" id="MCU_014535-RA">
    <property type="protein sequence ID" value="MCU_014535-RA"/>
    <property type="gene ID" value="MCU_014535"/>
</dbReference>
<sequence>YAYWVDQRKPERDADCIDLRVRIQLTSGGGINNGSKLYVAVNSIVNDKVILTNRTAVVVRAWHDTLVHVDLGLVSQPSVNVYVAILNTTYFLQVVLQNHKF</sequence>
<organism evidence="1">
    <name type="scientific">Mesocestoides corti</name>
    <name type="common">Flatworm</name>
    <dbReference type="NCBI Taxonomy" id="53468"/>
    <lineage>
        <taxon>Eukaryota</taxon>
        <taxon>Metazoa</taxon>
        <taxon>Spiralia</taxon>
        <taxon>Lophotrochozoa</taxon>
        <taxon>Platyhelminthes</taxon>
        <taxon>Cestoda</taxon>
        <taxon>Eucestoda</taxon>
        <taxon>Cyclophyllidea</taxon>
        <taxon>Mesocestoididae</taxon>
        <taxon>Mesocestoides</taxon>
    </lineage>
</organism>